<proteinExistence type="inferred from homology"/>
<comment type="similarity">
    <text evidence="1">Belongs to the NKAP family.</text>
</comment>
<dbReference type="EMBL" id="OZ023715">
    <property type="protein sequence ID" value="CAK9864351.1"/>
    <property type="molecule type" value="Genomic_DNA"/>
</dbReference>
<sequence length="200" mass="21969">MFDSVPCIGLAFVLESSPRVRSHARIRWRAGEDEMVMRREVRDVGTMLSLFRSEEEDSRDVRAKSLTAEGDEVEATAELVPRHNKSKKKRASTSSTTSDSDDDNSKSISEESNLDDGEVEAKDKGDDDNDMIEIDEEAIKFKEMLEAQNKAAVAAFDNQPIVGPAPAPRAAGHISYGGALRPGEGDAMAQYVQQGKQIPR</sequence>
<gene>
    <name evidence="4" type="ORF">CSSPJE1EN2_LOCUS7346</name>
</gene>
<evidence type="ECO:0000313" key="4">
    <source>
        <dbReference type="EMBL" id="CAK9864351.1"/>
    </source>
</evidence>
<dbReference type="Proteomes" id="UP001497522">
    <property type="component" value="Chromosome 14"/>
</dbReference>
<evidence type="ECO:0000259" key="3">
    <source>
        <dbReference type="Pfam" id="PF06047"/>
    </source>
</evidence>
<feature type="region of interest" description="Disordered" evidence="2">
    <location>
        <begin position="55"/>
        <end position="134"/>
    </location>
</feature>
<evidence type="ECO:0000313" key="5">
    <source>
        <dbReference type="Proteomes" id="UP001497522"/>
    </source>
</evidence>
<reference evidence="4" key="1">
    <citation type="submission" date="2024-03" db="EMBL/GenBank/DDBJ databases">
        <authorList>
            <consortium name="ELIXIR-Norway"/>
            <consortium name="Elixir Norway"/>
        </authorList>
    </citation>
    <scope>NUCLEOTIDE SEQUENCE</scope>
</reference>
<evidence type="ECO:0000256" key="2">
    <source>
        <dbReference type="SAM" id="MobiDB-lite"/>
    </source>
</evidence>
<protein>
    <recommendedName>
        <fullName evidence="3">NF-kappa-B-activating protein C-terminal domain-containing protein</fullName>
    </recommendedName>
</protein>
<dbReference type="PANTHER" id="PTHR13087:SF0">
    <property type="entry name" value="NFKB ACTIVATING PROTEIN LIKE"/>
    <property type="match status" value="1"/>
</dbReference>
<dbReference type="Pfam" id="PF06047">
    <property type="entry name" value="Nkap_C"/>
    <property type="match status" value="1"/>
</dbReference>
<keyword evidence="5" id="KW-1185">Reference proteome</keyword>
<dbReference type="PANTHER" id="PTHR13087">
    <property type="entry name" value="NF-KAPPA B ACTIVATING PROTEIN"/>
    <property type="match status" value="1"/>
</dbReference>
<evidence type="ECO:0000256" key="1">
    <source>
        <dbReference type="ARBA" id="ARBA00009313"/>
    </source>
</evidence>
<dbReference type="InterPro" id="IPR009269">
    <property type="entry name" value="NKAP_C"/>
</dbReference>
<feature type="domain" description="NF-kappa-B-activating protein C-terminal" evidence="3">
    <location>
        <begin position="175"/>
        <end position="200"/>
    </location>
</feature>
<feature type="compositionally biased region" description="Basic residues" evidence="2">
    <location>
        <begin position="82"/>
        <end position="91"/>
    </location>
</feature>
<accession>A0ABP1APA4</accession>
<dbReference type="InterPro" id="IPR040466">
    <property type="entry name" value="NKAP"/>
</dbReference>
<name>A0ABP1APA4_9BRYO</name>
<organism evidence="4 5">
    <name type="scientific">Sphagnum jensenii</name>
    <dbReference type="NCBI Taxonomy" id="128206"/>
    <lineage>
        <taxon>Eukaryota</taxon>
        <taxon>Viridiplantae</taxon>
        <taxon>Streptophyta</taxon>
        <taxon>Embryophyta</taxon>
        <taxon>Bryophyta</taxon>
        <taxon>Sphagnophytina</taxon>
        <taxon>Sphagnopsida</taxon>
        <taxon>Sphagnales</taxon>
        <taxon>Sphagnaceae</taxon>
        <taxon>Sphagnum</taxon>
    </lineage>
</organism>